<name>A0A5M3X244_9ACTN</name>
<dbReference type="AlphaFoldDB" id="A0A5M3X244"/>
<dbReference type="Proteomes" id="UP000331127">
    <property type="component" value="Unassembled WGS sequence"/>
</dbReference>
<gene>
    <name evidence="1" type="ORF">Amac_083430</name>
</gene>
<proteinExistence type="predicted"/>
<sequence>MLKVLVAVAIGAVLAGVASVAVINVASPSLQPPDRPLYNYGTR</sequence>
<keyword evidence="2" id="KW-1185">Reference proteome</keyword>
<evidence type="ECO:0000313" key="2">
    <source>
        <dbReference type="Proteomes" id="UP000331127"/>
    </source>
</evidence>
<dbReference type="EMBL" id="BLAE01000064">
    <property type="protein sequence ID" value="GES14746.1"/>
    <property type="molecule type" value="Genomic_DNA"/>
</dbReference>
<comment type="caution">
    <text evidence="1">The sequence shown here is derived from an EMBL/GenBank/DDBJ whole genome shotgun (WGS) entry which is preliminary data.</text>
</comment>
<dbReference type="RefSeq" id="WP_281356400.1">
    <property type="nucleotide sequence ID" value="NZ_BAAAHL010000007.1"/>
</dbReference>
<evidence type="ECO:0008006" key="3">
    <source>
        <dbReference type="Google" id="ProtNLM"/>
    </source>
</evidence>
<protein>
    <recommendedName>
        <fullName evidence="3">DUF2613 domain-containing protein</fullName>
    </recommendedName>
</protein>
<organism evidence="1 2">
    <name type="scientific">Acrocarpospora macrocephala</name>
    <dbReference type="NCBI Taxonomy" id="150177"/>
    <lineage>
        <taxon>Bacteria</taxon>
        <taxon>Bacillati</taxon>
        <taxon>Actinomycetota</taxon>
        <taxon>Actinomycetes</taxon>
        <taxon>Streptosporangiales</taxon>
        <taxon>Streptosporangiaceae</taxon>
        <taxon>Acrocarpospora</taxon>
    </lineage>
</organism>
<evidence type="ECO:0000313" key="1">
    <source>
        <dbReference type="EMBL" id="GES14746.1"/>
    </source>
</evidence>
<reference evidence="1 2" key="1">
    <citation type="submission" date="2019-10" db="EMBL/GenBank/DDBJ databases">
        <title>Whole genome shotgun sequence of Acrocarpospora macrocephala NBRC 16266.</title>
        <authorList>
            <person name="Ichikawa N."/>
            <person name="Kimura A."/>
            <person name="Kitahashi Y."/>
            <person name="Komaki H."/>
            <person name="Oguchi A."/>
        </authorList>
    </citation>
    <scope>NUCLEOTIDE SEQUENCE [LARGE SCALE GENOMIC DNA]</scope>
    <source>
        <strain evidence="1 2">NBRC 16266</strain>
    </source>
</reference>
<accession>A0A5M3X244</accession>